<evidence type="ECO:0000313" key="4">
    <source>
        <dbReference type="Proteomes" id="UP001370100"/>
    </source>
</evidence>
<gene>
    <name evidence="3" type="ORF">WCD41_28305</name>
</gene>
<comment type="caution">
    <text evidence="3">The sequence shown here is derived from an EMBL/GenBank/DDBJ whole genome shotgun (WGS) entry which is preliminary data.</text>
</comment>
<accession>A0ABU8NDE8</accession>
<proteinExistence type="predicted"/>
<evidence type="ECO:0000256" key="1">
    <source>
        <dbReference type="SAM" id="MobiDB-lite"/>
    </source>
</evidence>
<dbReference type="RefSeq" id="WP_337718592.1">
    <property type="nucleotide sequence ID" value="NZ_JBBEGL010000013.1"/>
</dbReference>
<feature type="domain" description="Amphi-Trp" evidence="2">
    <location>
        <begin position="14"/>
        <end position="82"/>
    </location>
</feature>
<reference evidence="3 4" key="1">
    <citation type="submission" date="2024-03" db="EMBL/GenBank/DDBJ databases">
        <title>Actinomycetospora sp. OC33-EN06, a novel actinomycete isolated from wild orchid (Aerides multiflora).</title>
        <authorList>
            <person name="Suriyachadkun C."/>
        </authorList>
    </citation>
    <scope>NUCLEOTIDE SEQUENCE [LARGE SCALE GENOMIC DNA]</scope>
    <source>
        <strain evidence="3 4">OC33-EN06</strain>
    </source>
</reference>
<dbReference type="Proteomes" id="UP001370100">
    <property type="component" value="Unassembled WGS sequence"/>
</dbReference>
<feature type="region of interest" description="Disordered" evidence="1">
    <location>
        <begin position="75"/>
        <end position="97"/>
    </location>
</feature>
<dbReference type="InterPro" id="IPR027598">
    <property type="entry name" value="Amphi-Trp_dom"/>
</dbReference>
<dbReference type="Pfam" id="PF20068">
    <property type="entry name" value="Amphi-Trp"/>
    <property type="match status" value="1"/>
</dbReference>
<protein>
    <submittedName>
        <fullName evidence="3">Amphi-Trp domain-containing protein</fullName>
    </submittedName>
</protein>
<evidence type="ECO:0000313" key="3">
    <source>
        <dbReference type="EMBL" id="MEJ2890391.1"/>
    </source>
</evidence>
<dbReference type="NCBIfam" id="TIGR04354">
    <property type="entry name" value="amphi-Trp"/>
    <property type="match status" value="1"/>
</dbReference>
<evidence type="ECO:0000259" key="2">
    <source>
        <dbReference type="Pfam" id="PF20068"/>
    </source>
</evidence>
<keyword evidence="4" id="KW-1185">Reference proteome</keyword>
<name>A0ABU8NDE8_9PSEU</name>
<sequence>MSGGGGKIEQRVVLTRQEAAKWLHQLATALESGGTADVALVGPTVALNLPEEFEVELELEPYGEKIELEFELVWPNSGNEPSSDRPRTTVGAPQALR</sequence>
<organism evidence="3 4">
    <name type="scientific">Actinomycetospora aeridis</name>
    <dbReference type="NCBI Taxonomy" id="3129231"/>
    <lineage>
        <taxon>Bacteria</taxon>
        <taxon>Bacillati</taxon>
        <taxon>Actinomycetota</taxon>
        <taxon>Actinomycetes</taxon>
        <taxon>Pseudonocardiales</taxon>
        <taxon>Pseudonocardiaceae</taxon>
        <taxon>Actinomycetospora</taxon>
    </lineage>
</organism>
<dbReference type="EMBL" id="JBBEGL010000013">
    <property type="protein sequence ID" value="MEJ2890391.1"/>
    <property type="molecule type" value="Genomic_DNA"/>
</dbReference>